<dbReference type="EMBL" id="GL945434">
    <property type="protein sequence ID" value="EGO25061.1"/>
    <property type="molecule type" value="Genomic_DNA"/>
</dbReference>
<dbReference type="Gene3D" id="3.20.20.80">
    <property type="entry name" value="Glycosidases"/>
    <property type="match status" value="1"/>
</dbReference>
<dbReference type="Proteomes" id="UP000008064">
    <property type="component" value="Unassembled WGS sequence"/>
</dbReference>
<feature type="non-terminal residue" evidence="1">
    <location>
        <position position="272"/>
    </location>
</feature>
<accession>F8NWU1</accession>
<evidence type="ECO:0000313" key="1">
    <source>
        <dbReference type="EMBL" id="EGO25061.1"/>
    </source>
</evidence>
<sequence length="272" mass="28559">MVSASVTVYTATVSYTGTVAHDPTIIQAPQLPNPPPAKQLSIQLQSSTSAVTGISIPQKGSFFSYSIEFSVITKSFGSCNTQETATLVDSLLGGVMISKDAGDINDPTQTPALLFTPKTLCTLPNISALGNDHPGIPFNDTTKLRLDIGKFGETTHGGNLLGSMLAMNHSERPSTYPPSAYFNELGSVVKAIANSPNIPSHNNLVAPSGIGSFVIPQDVFPDFLNHNSGAKIVIVAPYLNFTSTARQAGMPFLMFESNAASCGGFPGLSDSF</sequence>
<name>F8NWU1_SERL9</name>
<dbReference type="KEGG" id="sla:SERLADRAFT_449756"/>
<dbReference type="GO" id="GO:0016787">
    <property type="term" value="F:hydrolase activity"/>
    <property type="evidence" value="ECO:0007669"/>
    <property type="project" value="UniProtKB-KW"/>
</dbReference>
<dbReference type="AlphaFoldDB" id="F8NWU1"/>
<gene>
    <name evidence="1" type="ORF">SERLADRAFT_449756</name>
</gene>
<dbReference type="HOGENOM" id="CLU_866052_0_0_1"/>
<dbReference type="OrthoDB" id="2673530at2759"/>
<dbReference type="GeneID" id="18816579"/>
<keyword evidence="1" id="KW-0378">Hydrolase</keyword>
<protein>
    <submittedName>
        <fullName evidence="1">Glycoside hydrolase family 79 protein</fullName>
    </submittedName>
</protein>
<reference evidence="1" key="1">
    <citation type="submission" date="2011-04" db="EMBL/GenBank/DDBJ databases">
        <title>Evolution of plant cell wall degrading machinery underlies the functional diversity of forest fungi.</title>
        <authorList>
            <consortium name="US DOE Joint Genome Institute (JGI-PGF)"/>
            <person name="Eastwood D.C."/>
            <person name="Floudas D."/>
            <person name="Binder M."/>
            <person name="Majcherczyk A."/>
            <person name="Schneider P."/>
            <person name="Aerts A."/>
            <person name="Asiegbu F.O."/>
            <person name="Baker S.E."/>
            <person name="Barry K."/>
            <person name="Bendiksby M."/>
            <person name="Blumentritt M."/>
            <person name="Coutinho P.M."/>
            <person name="Cullen D."/>
            <person name="Cullen D."/>
            <person name="Gathman A."/>
            <person name="Goodell B."/>
            <person name="Henrissat B."/>
            <person name="Ihrmark K."/>
            <person name="Kauserud H."/>
            <person name="Kohler A."/>
            <person name="LaButti K."/>
            <person name="Lapidus A."/>
            <person name="Lavin J.L."/>
            <person name="Lee Y.-H."/>
            <person name="Lindquist E."/>
            <person name="Lilly W."/>
            <person name="Lucas S."/>
            <person name="Morin E."/>
            <person name="Murat C."/>
            <person name="Oguiza J.A."/>
            <person name="Park J."/>
            <person name="Pisabarro A.G."/>
            <person name="Riley R."/>
            <person name="Rosling A."/>
            <person name="Salamov A."/>
            <person name="Schmidt O."/>
            <person name="Schmutz J."/>
            <person name="Skrede I."/>
            <person name="Stenlid J."/>
            <person name="Wiebenga A."/>
            <person name="Xie X."/>
            <person name="Kues U."/>
            <person name="Hibbett D.S."/>
            <person name="Hoffmeister D."/>
            <person name="Hogberg N."/>
            <person name="Martin F."/>
            <person name="Grigoriev I.V."/>
            <person name="Watkinson S.C."/>
        </authorList>
    </citation>
    <scope>NUCLEOTIDE SEQUENCE</scope>
    <source>
        <strain evidence="1">S7.9</strain>
    </source>
</reference>
<dbReference type="RefSeq" id="XP_007319080.1">
    <property type="nucleotide sequence ID" value="XM_007319018.1"/>
</dbReference>
<proteinExistence type="predicted"/>
<organism>
    <name type="scientific">Serpula lacrymans var. lacrymans (strain S7.9)</name>
    <name type="common">Dry rot fungus</name>
    <dbReference type="NCBI Taxonomy" id="578457"/>
    <lineage>
        <taxon>Eukaryota</taxon>
        <taxon>Fungi</taxon>
        <taxon>Dikarya</taxon>
        <taxon>Basidiomycota</taxon>
        <taxon>Agaricomycotina</taxon>
        <taxon>Agaricomycetes</taxon>
        <taxon>Agaricomycetidae</taxon>
        <taxon>Boletales</taxon>
        <taxon>Coniophorineae</taxon>
        <taxon>Serpulaceae</taxon>
        <taxon>Serpula</taxon>
    </lineage>
</organism>